<keyword evidence="1" id="KW-0677">Repeat</keyword>
<dbReference type="PANTHER" id="PTHR44943">
    <property type="entry name" value="CELLULOSE SYNTHASE OPERON PROTEIN C"/>
    <property type="match status" value="1"/>
</dbReference>
<dbReference type="Gene3D" id="1.25.40.10">
    <property type="entry name" value="Tetratricopeptide repeat domain"/>
    <property type="match status" value="1"/>
</dbReference>
<evidence type="ECO:0000256" key="2">
    <source>
        <dbReference type="ARBA" id="ARBA00022803"/>
    </source>
</evidence>
<sequence length="206" mass="23509">MKKIFFLSAVLLFSASLYSQQKPDALKAYNEGRYKEAISICQNEIVQTPRNIDSYVVLCWALLKENRYDEAYSWAASGREVSPYEPRLIEVQGEAMFYKGKNDDALKLFQDYIAYAPNGGRIGLVYFLMGEIYIRQGQYNHADIAITTAVLYDDNNSNWYTRLGYAREKAGSYVQAIEAYETALKIDPGIQDAVRGRDRSIASSRR</sequence>
<dbReference type="PROSITE" id="PS50005">
    <property type="entry name" value="TPR"/>
    <property type="match status" value="1"/>
</dbReference>
<dbReference type="SMART" id="SM00028">
    <property type="entry name" value="TPR"/>
    <property type="match status" value="2"/>
</dbReference>
<proteinExistence type="predicted"/>
<evidence type="ECO:0000256" key="3">
    <source>
        <dbReference type="PROSITE-ProRule" id="PRU00339"/>
    </source>
</evidence>
<keyword evidence="4" id="KW-0732">Signal</keyword>
<dbReference type="PANTHER" id="PTHR44943:SF8">
    <property type="entry name" value="TPR REPEAT-CONTAINING PROTEIN MJ0263"/>
    <property type="match status" value="1"/>
</dbReference>
<feature type="signal peptide" evidence="4">
    <location>
        <begin position="1"/>
        <end position="19"/>
    </location>
</feature>
<dbReference type="InterPro" id="IPR051685">
    <property type="entry name" value="Ycf3/AcsC/BcsC/TPR_MFPF"/>
</dbReference>
<keyword evidence="2 3" id="KW-0802">TPR repeat</keyword>
<reference evidence="5" key="1">
    <citation type="submission" date="2020-10" db="EMBL/GenBank/DDBJ databases">
        <authorList>
            <person name="Gilroy R."/>
        </authorList>
    </citation>
    <scope>NUCLEOTIDE SEQUENCE</scope>
    <source>
        <strain evidence="5">10532</strain>
    </source>
</reference>
<comment type="caution">
    <text evidence="5">The sequence shown here is derived from an EMBL/GenBank/DDBJ whole genome shotgun (WGS) entry which is preliminary data.</text>
</comment>
<reference evidence="5" key="2">
    <citation type="journal article" date="2021" name="PeerJ">
        <title>Extensive microbial diversity within the chicken gut microbiome revealed by metagenomics and culture.</title>
        <authorList>
            <person name="Gilroy R."/>
            <person name="Ravi A."/>
            <person name="Getino M."/>
            <person name="Pursley I."/>
            <person name="Horton D.L."/>
            <person name="Alikhan N.F."/>
            <person name="Baker D."/>
            <person name="Gharbi K."/>
            <person name="Hall N."/>
            <person name="Watson M."/>
            <person name="Adriaenssens E.M."/>
            <person name="Foster-Nyarko E."/>
            <person name="Jarju S."/>
            <person name="Secka A."/>
            <person name="Antonio M."/>
            <person name="Oren A."/>
            <person name="Chaudhuri R.R."/>
            <person name="La Ragione R."/>
            <person name="Hildebrand F."/>
            <person name="Pallen M.J."/>
        </authorList>
    </citation>
    <scope>NUCLEOTIDE SEQUENCE</scope>
    <source>
        <strain evidence="5">10532</strain>
    </source>
</reference>
<evidence type="ECO:0000313" key="6">
    <source>
        <dbReference type="Proteomes" id="UP000823638"/>
    </source>
</evidence>
<dbReference type="Pfam" id="PF13181">
    <property type="entry name" value="TPR_8"/>
    <property type="match status" value="1"/>
</dbReference>
<dbReference type="PROSITE" id="PS50293">
    <property type="entry name" value="TPR_REGION"/>
    <property type="match status" value="1"/>
</dbReference>
<evidence type="ECO:0000256" key="4">
    <source>
        <dbReference type="SAM" id="SignalP"/>
    </source>
</evidence>
<gene>
    <name evidence="5" type="ORF">IAA81_05805</name>
</gene>
<evidence type="ECO:0000313" key="5">
    <source>
        <dbReference type="EMBL" id="MBO8457725.1"/>
    </source>
</evidence>
<feature type="chain" id="PRO_5038473133" evidence="4">
    <location>
        <begin position="20"/>
        <end position="206"/>
    </location>
</feature>
<dbReference type="InterPro" id="IPR019734">
    <property type="entry name" value="TPR_rpt"/>
</dbReference>
<dbReference type="EMBL" id="JADIMM010000075">
    <property type="protein sequence ID" value="MBO8457725.1"/>
    <property type="molecule type" value="Genomic_DNA"/>
</dbReference>
<accession>A0A9D9HPU0</accession>
<dbReference type="InterPro" id="IPR011990">
    <property type="entry name" value="TPR-like_helical_dom_sf"/>
</dbReference>
<evidence type="ECO:0000256" key="1">
    <source>
        <dbReference type="ARBA" id="ARBA00022737"/>
    </source>
</evidence>
<dbReference type="AlphaFoldDB" id="A0A9D9HPU0"/>
<dbReference type="SUPFAM" id="SSF48452">
    <property type="entry name" value="TPR-like"/>
    <property type="match status" value="1"/>
</dbReference>
<organism evidence="5 6">
    <name type="scientific">Candidatus Gallitreponema excrementavium</name>
    <dbReference type="NCBI Taxonomy" id="2840840"/>
    <lineage>
        <taxon>Bacteria</taxon>
        <taxon>Pseudomonadati</taxon>
        <taxon>Spirochaetota</taxon>
        <taxon>Spirochaetia</taxon>
        <taxon>Spirochaetales</taxon>
        <taxon>Candidatus Gallitreponema</taxon>
    </lineage>
</organism>
<feature type="repeat" description="TPR" evidence="3">
    <location>
        <begin position="157"/>
        <end position="190"/>
    </location>
</feature>
<dbReference type="Pfam" id="PF13174">
    <property type="entry name" value="TPR_6"/>
    <property type="match status" value="1"/>
</dbReference>
<dbReference type="Pfam" id="PF00515">
    <property type="entry name" value="TPR_1"/>
    <property type="match status" value="1"/>
</dbReference>
<protein>
    <submittedName>
        <fullName evidence="5">Tetratricopeptide repeat protein</fullName>
    </submittedName>
</protein>
<name>A0A9D9HPU0_9SPIR</name>
<dbReference type="Proteomes" id="UP000823638">
    <property type="component" value="Unassembled WGS sequence"/>
</dbReference>